<evidence type="ECO:0000256" key="2">
    <source>
        <dbReference type="SAM" id="SignalP"/>
    </source>
</evidence>
<keyword evidence="1" id="KW-0812">Transmembrane</keyword>
<protein>
    <recommendedName>
        <fullName evidence="5">DUF4190 domain-containing protein</fullName>
    </recommendedName>
</protein>
<organism evidence="3 4">
    <name type="scientific">Acetobacter malorum</name>
    <dbReference type="NCBI Taxonomy" id="178901"/>
    <lineage>
        <taxon>Bacteria</taxon>
        <taxon>Pseudomonadati</taxon>
        <taxon>Pseudomonadota</taxon>
        <taxon>Alphaproteobacteria</taxon>
        <taxon>Acetobacterales</taxon>
        <taxon>Acetobacteraceae</taxon>
        <taxon>Acetobacter</taxon>
    </lineage>
</organism>
<dbReference type="EMBL" id="LHZX01000252">
    <property type="protein sequence ID" value="KXV70033.1"/>
    <property type="molecule type" value="Genomic_DNA"/>
</dbReference>
<evidence type="ECO:0000256" key="1">
    <source>
        <dbReference type="SAM" id="Phobius"/>
    </source>
</evidence>
<evidence type="ECO:0000313" key="3">
    <source>
        <dbReference type="EMBL" id="KXV70033.1"/>
    </source>
</evidence>
<dbReference type="AlphaFoldDB" id="A0A149UQE2"/>
<feature type="signal peptide" evidence="2">
    <location>
        <begin position="1"/>
        <end position="22"/>
    </location>
</feature>
<keyword evidence="2" id="KW-0732">Signal</keyword>
<keyword evidence="1" id="KW-1133">Transmembrane helix</keyword>
<dbReference type="Proteomes" id="UP000075377">
    <property type="component" value="Unassembled WGS sequence"/>
</dbReference>
<feature type="transmembrane region" description="Helical" evidence="1">
    <location>
        <begin position="101"/>
        <end position="125"/>
    </location>
</feature>
<name>A0A149UQE2_9PROT</name>
<gene>
    <name evidence="3" type="ORF">AD951_04095</name>
</gene>
<proteinExistence type="predicted"/>
<feature type="chain" id="PRO_5007556552" description="DUF4190 domain-containing protein" evidence="2">
    <location>
        <begin position="23"/>
        <end position="130"/>
    </location>
</feature>
<evidence type="ECO:0008006" key="5">
    <source>
        <dbReference type="Google" id="ProtNLM"/>
    </source>
</evidence>
<evidence type="ECO:0000313" key="4">
    <source>
        <dbReference type="Proteomes" id="UP000075377"/>
    </source>
</evidence>
<sequence length="130" mass="13273">MGQAVLSTLTLAYLIGPIAAFAQTTTNTDPSAPLTGLQTARSKAQSSNLDVTHFQTTGNNLLSIIMIVGGVLGLGGALISGWKLWGNIDAGDQGRESNGKLITAVIVAAMLSIICIIVGVITIYATGNST</sequence>
<reference evidence="3 4" key="1">
    <citation type="submission" date="2015-06" db="EMBL/GenBank/DDBJ databases">
        <title>Improved classification and identification of acetic acid bacteria using matrix-assisted laser desorption/ionization time-of-flight mass spectrometry; Gluconobacter nephelii and Gluconobacter uchimurae are later heterotypic synonyms of Gluconobacter japonicus and Gluconobacter oxydans, respectively.</title>
        <authorList>
            <person name="Li L."/>
            <person name="Cleenwerck I."/>
            <person name="De Vuyst L."/>
            <person name="Vandamme P."/>
        </authorList>
    </citation>
    <scope>NUCLEOTIDE SEQUENCE [LARGE SCALE GENOMIC DNA]</scope>
    <source>
        <strain evidence="3 4">LMG 1699</strain>
    </source>
</reference>
<accession>A0A149UQE2</accession>
<comment type="caution">
    <text evidence="3">The sequence shown here is derived from an EMBL/GenBank/DDBJ whole genome shotgun (WGS) entry which is preliminary data.</text>
</comment>
<feature type="transmembrane region" description="Helical" evidence="1">
    <location>
        <begin position="61"/>
        <end position="80"/>
    </location>
</feature>
<keyword evidence="1" id="KW-0472">Membrane</keyword>
<dbReference type="PATRIC" id="fig|178901.14.peg.3326"/>